<keyword evidence="2" id="KW-0812">Transmembrane</keyword>
<feature type="region of interest" description="Disordered" evidence="1">
    <location>
        <begin position="1"/>
        <end position="32"/>
    </location>
</feature>
<keyword evidence="4" id="KW-1185">Reference proteome</keyword>
<dbReference type="AlphaFoldDB" id="A0A4R1L7I4"/>
<evidence type="ECO:0000313" key="4">
    <source>
        <dbReference type="Proteomes" id="UP000295210"/>
    </source>
</evidence>
<sequence length="203" mass="21803">MDNGPATELKQPVALAEEPKVEKTEAGTAPTGTELTTTERAITERATTTERAARPKRAAVAQNLNKLRGLIPVVSGALRMVDHGAVQALARLLPLLEGAPQGAPSHAGEAMAEELGQGMLELQKDTRELRMQLHGHTVQTKRLEEQIERIRESTDRDRAALLALSDEVQSLSKAMKGFGAVLVVLLVLVVAGVGFLLFHLSSH</sequence>
<dbReference type="Proteomes" id="UP000295210">
    <property type="component" value="Unassembled WGS sequence"/>
</dbReference>
<gene>
    <name evidence="3" type="ORF">C7378_1808</name>
</gene>
<keyword evidence="2" id="KW-0472">Membrane</keyword>
<dbReference type="RefSeq" id="WP_131994863.1">
    <property type="nucleotide sequence ID" value="NZ_SMGK01000002.1"/>
</dbReference>
<comment type="caution">
    <text evidence="3">The sequence shown here is derived from an EMBL/GenBank/DDBJ whole genome shotgun (WGS) entry which is preliminary data.</text>
</comment>
<keyword evidence="2" id="KW-1133">Transmembrane helix</keyword>
<evidence type="ECO:0000313" key="3">
    <source>
        <dbReference type="EMBL" id="TCK74186.1"/>
    </source>
</evidence>
<protein>
    <submittedName>
        <fullName evidence="3">Uncharacterized protein</fullName>
    </submittedName>
</protein>
<dbReference type="EMBL" id="SMGK01000002">
    <property type="protein sequence ID" value="TCK74186.1"/>
    <property type="molecule type" value="Genomic_DNA"/>
</dbReference>
<proteinExistence type="predicted"/>
<name>A0A4R1L7I4_9BACT</name>
<evidence type="ECO:0000256" key="2">
    <source>
        <dbReference type="SAM" id="Phobius"/>
    </source>
</evidence>
<organism evidence="3 4">
    <name type="scientific">Acidipila rosea</name>
    <dbReference type="NCBI Taxonomy" id="768535"/>
    <lineage>
        <taxon>Bacteria</taxon>
        <taxon>Pseudomonadati</taxon>
        <taxon>Acidobacteriota</taxon>
        <taxon>Terriglobia</taxon>
        <taxon>Terriglobales</taxon>
        <taxon>Acidobacteriaceae</taxon>
        <taxon>Acidipila</taxon>
    </lineage>
</organism>
<evidence type="ECO:0000256" key="1">
    <source>
        <dbReference type="SAM" id="MobiDB-lite"/>
    </source>
</evidence>
<reference evidence="3 4" key="1">
    <citation type="submission" date="2019-03" db="EMBL/GenBank/DDBJ databases">
        <title>Genomic Encyclopedia of Type Strains, Phase IV (KMG-IV): sequencing the most valuable type-strain genomes for metagenomic binning, comparative biology and taxonomic classification.</title>
        <authorList>
            <person name="Goeker M."/>
        </authorList>
    </citation>
    <scope>NUCLEOTIDE SEQUENCE [LARGE SCALE GENOMIC DNA]</scope>
    <source>
        <strain evidence="3 4">DSM 103428</strain>
    </source>
</reference>
<accession>A0A4R1L7I4</accession>
<feature type="transmembrane region" description="Helical" evidence="2">
    <location>
        <begin position="178"/>
        <end position="200"/>
    </location>
</feature>
<dbReference type="OrthoDB" id="123342at2"/>